<dbReference type="InterPro" id="IPR027417">
    <property type="entry name" value="P-loop_NTPase"/>
</dbReference>
<evidence type="ECO:0000259" key="9">
    <source>
        <dbReference type="PROSITE" id="PS50929"/>
    </source>
</evidence>
<dbReference type="SMART" id="SM00382">
    <property type="entry name" value="AAA"/>
    <property type="match status" value="1"/>
</dbReference>
<dbReference type="EMBL" id="JAGGLB010000037">
    <property type="protein sequence ID" value="MBP1995676.1"/>
    <property type="molecule type" value="Genomic_DNA"/>
</dbReference>
<dbReference type="SUPFAM" id="SSF52540">
    <property type="entry name" value="P-loop containing nucleoside triphosphate hydrolases"/>
    <property type="match status" value="1"/>
</dbReference>
<dbReference type="PANTHER" id="PTHR43394">
    <property type="entry name" value="ATP-DEPENDENT PERMEASE MDL1, MITOCHONDRIAL"/>
    <property type="match status" value="1"/>
</dbReference>
<feature type="transmembrane region" description="Helical" evidence="7">
    <location>
        <begin position="277"/>
        <end position="296"/>
    </location>
</feature>
<comment type="caution">
    <text evidence="10">The sequence shown here is derived from an EMBL/GenBank/DDBJ whole genome shotgun (WGS) entry which is preliminary data.</text>
</comment>
<evidence type="ECO:0000313" key="10">
    <source>
        <dbReference type="EMBL" id="MBP1995676.1"/>
    </source>
</evidence>
<comment type="subcellular location">
    <subcellularLocation>
        <location evidence="1">Cell membrane</location>
        <topology evidence="1">Multi-pass membrane protein</topology>
    </subcellularLocation>
</comment>
<dbReference type="Pfam" id="PF00664">
    <property type="entry name" value="ABC_membrane"/>
    <property type="match status" value="1"/>
</dbReference>
<feature type="transmembrane region" description="Helical" evidence="7">
    <location>
        <begin position="248"/>
        <end position="271"/>
    </location>
</feature>
<evidence type="ECO:0000256" key="4">
    <source>
        <dbReference type="ARBA" id="ARBA00022840"/>
    </source>
</evidence>
<evidence type="ECO:0000256" key="6">
    <source>
        <dbReference type="ARBA" id="ARBA00023136"/>
    </source>
</evidence>
<keyword evidence="11" id="KW-1185">Reference proteome</keyword>
<dbReference type="InterPro" id="IPR003593">
    <property type="entry name" value="AAA+_ATPase"/>
</dbReference>
<dbReference type="PANTHER" id="PTHR43394:SF1">
    <property type="entry name" value="ATP-BINDING CASSETTE SUB-FAMILY B MEMBER 10, MITOCHONDRIAL"/>
    <property type="match status" value="1"/>
</dbReference>
<dbReference type="Proteomes" id="UP001519287">
    <property type="component" value="Unassembled WGS sequence"/>
</dbReference>
<proteinExistence type="predicted"/>
<dbReference type="GO" id="GO:0005524">
    <property type="term" value="F:ATP binding"/>
    <property type="evidence" value="ECO:0007669"/>
    <property type="project" value="UniProtKB-KW"/>
</dbReference>
<dbReference type="PROSITE" id="PS50929">
    <property type="entry name" value="ABC_TM1F"/>
    <property type="match status" value="1"/>
</dbReference>
<reference evidence="10 11" key="1">
    <citation type="submission" date="2021-03" db="EMBL/GenBank/DDBJ databases">
        <title>Genomic Encyclopedia of Type Strains, Phase IV (KMG-IV): sequencing the most valuable type-strain genomes for metagenomic binning, comparative biology and taxonomic classification.</title>
        <authorList>
            <person name="Goeker M."/>
        </authorList>
    </citation>
    <scope>NUCLEOTIDE SEQUENCE [LARGE SCALE GENOMIC DNA]</scope>
    <source>
        <strain evidence="10 11">DSM 26048</strain>
    </source>
</reference>
<feature type="domain" description="ABC transmembrane type-1" evidence="9">
    <location>
        <begin position="27"/>
        <end position="308"/>
    </location>
</feature>
<dbReference type="SUPFAM" id="SSF90123">
    <property type="entry name" value="ABC transporter transmembrane region"/>
    <property type="match status" value="1"/>
</dbReference>
<protein>
    <submittedName>
        <fullName evidence="10">ATP-binding cassette subfamily B protein</fullName>
    </submittedName>
</protein>
<evidence type="ECO:0000313" key="11">
    <source>
        <dbReference type="Proteomes" id="UP001519287"/>
    </source>
</evidence>
<accession>A0ABS4J743</accession>
<dbReference type="InterPro" id="IPR017871">
    <property type="entry name" value="ABC_transporter-like_CS"/>
</dbReference>
<dbReference type="Gene3D" id="1.20.1560.10">
    <property type="entry name" value="ABC transporter type 1, transmembrane domain"/>
    <property type="match status" value="1"/>
</dbReference>
<feature type="domain" description="ABC transporter" evidence="8">
    <location>
        <begin position="341"/>
        <end position="575"/>
    </location>
</feature>
<dbReference type="CDD" id="cd07346">
    <property type="entry name" value="ABC_6TM_exporters"/>
    <property type="match status" value="1"/>
</dbReference>
<feature type="transmembrane region" description="Helical" evidence="7">
    <location>
        <begin position="21"/>
        <end position="40"/>
    </location>
</feature>
<sequence length="582" mass="65914">MFIIAEKKHVKFMYLYLKSQRVKLCMLLLLIAANIFLQIYNPQYIKAFIDAARADEPQSLLYRTAFVFLLLTVMRQGVTIFIQYLTSDVTWKITNQLRIDLTHRCLAYDLSFHNRYTPGEMVDLIDGDVGKLNNFMSAFALKVISNNLLIVSVIVVIFFIHPLIGTVVLLFSLLGLYVLRRMGNFGSNNIRNYNGEAAKFIGFIDERIAGREDIRAFRAEEHVLGKFYTMLRSLYTIRKRTGFHIASMLNVGEIVLALIMVSVIFTMGIIYLNDSSLSLGTIFLIYFYITILLVPFKNLVAEVNDLQQVNASFLRINELLDYENKVPDDGTVTMKTGPLSVGFDKVTFRYNEAKPALQDISFTIPSGRTVGIIGRTGSGKSTLVKLLYRLCDAQEGTITVNGIDIKQLKLSELRSHIAIVSQNIELFEGTLRQNMTMFHEDVMDEKIWGIMDILSMRQWLEQLPEGLDHKIERDGKNLSAGEAQLIAFARAFIKNPGIMIMDEATSRIDPLTERLIGRAIAQLTKDRTVLMIAHKLSTIQSADYILIMSGGSLVEFDERVKLETNPDSVYTSLIREGGKELA</sequence>
<dbReference type="InterPro" id="IPR003439">
    <property type="entry name" value="ABC_transporter-like_ATP-bd"/>
</dbReference>
<organism evidence="10 11">
    <name type="scientific">Paenibacillus eucommiae</name>
    <dbReference type="NCBI Taxonomy" id="1355755"/>
    <lineage>
        <taxon>Bacteria</taxon>
        <taxon>Bacillati</taxon>
        <taxon>Bacillota</taxon>
        <taxon>Bacilli</taxon>
        <taxon>Bacillales</taxon>
        <taxon>Paenibacillaceae</taxon>
        <taxon>Paenibacillus</taxon>
    </lineage>
</organism>
<gene>
    <name evidence="10" type="ORF">J2Z66_007318</name>
</gene>
<evidence type="ECO:0000256" key="7">
    <source>
        <dbReference type="SAM" id="Phobius"/>
    </source>
</evidence>
<dbReference type="RefSeq" id="WP_209977463.1">
    <property type="nucleotide sequence ID" value="NZ_JAGGLB010000037.1"/>
</dbReference>
<dbReference type="InterPro" id="IPR011527">
    <property type="entry name" value="ABC1_TM_dom"/>
</dbReference>
<feature type="transmembrane region" description="Helical" evidence="7">
    <location>
        <begin position="139"/>
        <end position="157"/>
    </location>
</feature>
<keyword evidence="3" id="KW-0547">Nucleotide-binding</keyword>
<keyword evidence="6 7" id="KW-0472">Membrane</keyword>
<keyword evidence="2 7" id="KW-0812">Transmembrane</keyword>
<evidence type="ECO:0000256" key="3">
    <source>
        <dbReference type="ARBA" id="ARBA00022741"/>
    </source>
</evidence>
<evidence type="ECO:0000259" key="8">
    <source>
        <dbReference type="PROSITE" id="PS50893"/>
    </source>
</evidence>
<name>A0ABS4J743_9BACL</name>
<dbReference type="InterPro" id="IPR036640">
    <property type="entry name" value="ABC1_TM_sf"/>
</dbReference>
<dbReference type="Pfam" id="PF00005">
    <property type="entry name" value="ABC_tran"/>
    <property type="match status" value="1"/>
</dbReference>
<keyword evidence="5 7" id="KW-1133">Transmembrane helix</keyword>
<evidence type="ECO:0000256" key="5">
    <source>
        <dbReference type="ARBA" id="ARBA00022989"/>
    </source>
</evidence>
<dbReference type="PROSITE" id="PS50893">
    <property type="entry name" value="ABC_TRANSPORTER_2"/>
    <property type="match status" value="1"/>
</dbReference>
<dbReference type="Gene3D" id="3.40.50.300">
    <property type="entry name" value="P-loop containing nucleotide triphosphate hydrolases"/>
    <property type="match status" value="1"/>
</dbReference>
<dbReference type="PROSITE" id="PS00211">
    <property type="entry name" value="ABC_TRANSPORTER_1"/>
    <property type="match status" value="1"/>
</dbReference>
<dbReference type="InterPro" id="IPR039421">
    <property type="entry name" value="Type_1_exporter"/>
</dbReference>
<keyword evidence="4 10" id="KW-0067">ATP-binding</keyword>
<feature type="transmembrane region" description="Helical" evidence="7">
    <location>
        <begin position="60"/>
        <end position="82"/>
    </location>
</feature>
<feature type="transmembrane region" description="Helical" evidence="7">
    <location>
        <begin position="163"/>
        <end position="179"/>
    </location>
</feature>
<evidence type="ECO:0000256" key="2">
    <source>
        <dbReference type="ARBA" id="ARBA00022692"/>
    </source>
</evidence>
<evidence type="ECO:0000256" key="1">
    <source>
        <dbReference type="ARBA" id="ARBA00004651"/>
    </source>
</evidence>